<dbReference type="CDD" id="cd21104">
    <property type="entry name" value="SNU13"/>
    <property type="match status" value="1"/>
</dbReference>
<evidence type="ECO:0000313" key="12">
    <source>
        <dbReference type="EMBL" id="OMO81106.1"/>
    </source>
</evidence>
<dbReference type="PANTHER" id="PTHR34203">
    <property type="entry name" value="METHYLTRANSFERASE, FKBM FAMILY PROTEIN"/>
    <property type="match status" value="1"/>
</dbReference>
<proteinExistence type="inferred from homology"/>
<dbReference type="InterPro" id="IPR002415">
    <property type="entry name" value="H/ACA_rnp_Nhp2-like"/>
</dbReference>
<dbReference type="EMBL" id="AWWV01010218">
    <property type="protein sequence ID" value="OMO81106.1"/>
    <property type="molecule type" value="Genomic_DNA"/>
</dbReference>
<evidence type="ECO:0000256" key="3">
    <source>
        <dbReference type="ARBA" id="ARBA00022664"/>
    </source>
</evidence>
<keyword evidence="9" id="KW-0472">Membrane</keyword>
<keyword evidence="3" id="KW-0507">mRNA processing</keyword>
<dbReference type="PRINTS" id="PR00883">
    <property type="entry name" value="NUCLEARHMG"/>
</dbReference>
<keyword evidence="7" id="KW-0539">Nucleus</keyword>
<dbReference type="PRINTS" id="PR00881">
    <property type="entry name" value="L7ARS6FAMILY"/>
</dbReference>
<dbReference type="FunFam" id="3.30.1330.30:FF:000002">
    <property type="entry name" value="NHP2-like protein 1 homolog"/>
    <property type="match status" value="1"/>
</dbReference>
<dbReference type="GO" id="GO:0006397">
    <property type="term" value="P:mRNA processing"/>
    <property type="evidence" value="ECO:0007669"/>
    <property type="project" value="UniProtKB-KW"/>
</dbReference>
<evidence type="ECO:0000259" key="11">
    <source>
        <dbReference type="Pfam" id="PF05050"/>
    </source>
</evidence>
<dbReference type="Gene3D" id="3.40.50.150">
    <property type="entry name" value="Vaccinia Virus protein VP39"/>
    <property type="match status" value="1"/>
</dbReference>
<evidence type="ECO:0000256" key="9">
    <source>
        <dbReference type="SAM" id="Phobius"/>
    </source>
</evidence>
<dbReference type="Pfam" id="PF05050">
    <property type="entry name" value="Methyltransf_21"/>
    <property type="match status" value="1"/>
</dbReference>
<dbReference type="InterPro" id="IPR029063">
    <property type="entry name" value="SAM-dependent_MTases_sf"/>
</dbReference>
<dbReference type="InterPro" id="IPR052514">
    <property type="entry name" value="SAM-dependent_MTase"/>
</dbReference>
<feature type="domain" description="Methyltransferase FkbM" evidence="11">
    <location>
        <begin position="330"/>
        <end position="497"/>
    </location>
</feature>
<gene>
    <name evidence="12" type="ORF">CCACVL1_12604</name>
</gene>
<evidence type="ECO:0000259" key="10">
    <source>
        <dbReference type="Pfam" id="PF01248"/>
    </source>
</evidence>
<dbReference type="InterPro" id="IPR029064">
    <property type="entry name" value="Ribosomal_eL30-like_sf"/>
</dbReference>
<comment type="subcellular location">
    <subcellularLocation>
        <location evidence="1">Nucleus</location>
        <location evidence="1">Nucleolus</location>
    </subcellularLocation>
</comment>
<dbReference type="OMA" id="EMIPESM"/>
<dbReference type="GO" id="GO:0005681">
    <property type="term" value="C:spliceosomal complex"/>
    <property type="evidence" value="ECO:0007669"/>
    <property type="project" value="UniProtKB-KW"/>
</dbReference>
<reference evidence="12 13" key="1">
    <citation type="submission" date="2013-09" db="EMBL/GenBank/DDBJ databases">
        <title>Corchorus capsularis genome sequencing.</title>
        <authorList>
            <person name="Alam M."/>
            <person name="Haque M.S."/>
            <person name="Islam M.S."/>
            <person name="Emdad E.M."/>
            <person name="Islam M.M."/>
            <person name="Ahmed B."/>
            <person name="Halim A."/>
            <person name="Hossen Q.M.M."/>
            <person name="Hossain M.Z."/>
            <person name="Ahmed R."/>
            <person name="Khan M.M."/>
            <person name="Islam R."/>
            <person name="Rashid M.M."/>
            <person name="Khan S.A."/>
            <person name="Rahman M.S."/>
            <person name="Alam M."/>
        </authorList>
    </citation>
    <scope>NUCLEOTIDE SEQUENCE [LARGE SCALE GENOMIC DNA]</scope>
    <source>
        <strain evidence="13">cv. CVL-1</strain>
        <tissue evidence="12">Whole seedling</tissue>
    </source>
</reference>
<sequence>MTGEPVNPKAYPLADAQLTTTIMDLVQQAANYKQLKKGANEATKTLNRGISEFVVMAADTEPLEILLHLPLLAEDKNVPYVFVPSKQALGRACGVTRPVIACSVTTNEGSQLRSQIQQLKEKTKILFDTWQLIIGNNQHFHSSTQSPNALHFISLHTGKSSHYFSPEIQSIRIFPENPFRRRKRKLSHFSMANAWKRDNSKTQKLLSPRTLISLLILSLFLYLSFSFLSPKNPTSIPTTPSYKTQKIAQNFPIPPFNCHDSPQSHPIIANIVENLKYPFIYSQADLGSLPDKPHKNLQRILKGKPFRRPDISATVQDFLEGKSKDGFVVDVGANVGMASFAAAAMGFKVLAFEPVFENLQRICDGIWFNRIEELITVFEAAASDRIGNITFHKLVGRLDNSAVSAVGAKLAFKSNEEIAVQVRTIPLDEMIPESMPVLLVKIDVQGWEYHVLKGAKKLLSRKKGEAPFLIYEEDERLLQASNSSAKEIRDFLSSVGYTHCTQHGTDAHCTKS</sequence>
<evidence type="ECO:0000256" key="8">
    <source>
        <dbReference type="ARBA" id="ARBA00023274"/>
    </source>
</evidence>
<evidence type="ECO:0000256" key="1">
    <source>
        <dbReference type="ARBA" id="ARBA00004604"/>
    </source>
</evidence>
<evidence type="ECO:0000256" key="2">
    <source>
        <dbReference type="ARBA" id="ARBA00007337"/>
    </source>
</evidence>
<dbReference type="Proteomes" id="UP000188268">
    <property type="component" value="Unassembled WGS sequence"/>
</dbReference>
<dbReference type="GO" id="GO:0003723">
    <property type="term" value="F:RNA binding"/>
    <property type="evidence" value="ECO:0007669"/>
    <property type="project" value="UniProtKB-KW"/>
</dbReference>
<dbReference type="Pfam" id="PF01248">
    <property type="entry name" value="Ribosomal_L7Ae"/>
    <property type="match status" value="1"/>
</dbReference>
<comment type="similarity">
    <text evidence="2">Belongs to the eukaryotic ribosomal protein eL8 family.</text>
</comment>
<dbReference type="OrthoDB" id="411251at2759"/>
<dbReference type="STRING" id="210143.A0A1R3IET8"/>
<dbReference type="NCBIfam" id="TIGR01444">
    <property type="entry name" value="fkbM_fam"/>
    <property type="match status" value="1"/>
</dbReference>
<keyword evidence="6" id="KW-0508">mRNA splicing</keyword>
<accession>A0A1R3IET8</accession>
<evidence type="ECO:0000313" key="13">
    <source>
        <dbReference type="Proteomes" id="UP000188268"/>
    </source>
</evidence>
<dbReference type="GO" id="GO:0005730">
    <property type="term" value="C:nucleolus"/>
    <property type="evidence" value="ECO:0007669"/>
    <property type="project" value="UniProtKB-SubCell"/>
</dbReference>
<dbReference type="InterPro" id="IPR004037">
    <property type="entry name" value="Ribosomal_eL8-like_CS"/>
</dbReference>
<keyword evidence="13" id="KW-1185">Reference proteome</keyword>
<evidence type="ECO:0000256" key="5">
    <source>
        <dbReference type="ARBA" id="ARBA00022884"/>
    </source>
</evidence>
<dbReference type="GO" id="GO:0008380">
    <property type="term" value="P:RNA splicing"/>
    <property type="evidence" value="ECO:0007669"/>
    <property type="project" value="UniProtKB-KW"/>
</dbReference>
<evidence type="ECO:0000256" key="4">
    <source>
        <dbReference type="ARBA" id="ARBA00022728"/>
    </source>
</evidence>
<name>A0A1R3IET8_COCAP</name>
<evidence type="ECO:0000256" key="6">
    <source>
        <dbReference type="ARBA" id="ARBA00023187"/>
    </source>
</evidence>
<dbReference type="PROSITE" id="PS01082">
    <property type="entry name" value="RIBOSOMAL_L7AE"/>
    <property type="match status" value="1"/>
</dbReference>
<dbReference type="InterPro" id="IPR018492">
    <property type="entry name" value="Ribosomal_eL8/Nhp2"/>
</dbReference>
<keyword evidence="9" id="KW-0812">Transmembrane</keyword>
<evidence type="ECO:0000256" key="7">
    <source>
        <dbReference type="ARBA" id="ARBA00023242"/>
    </source>
</evidence>
<feature type="domain" description="Ribosomal protein eL8/eL30/eS12/Gadd45" evidence="10">
    <location>
        <begin position="21"/>
        <end position="111"/>
    </location>
</feature>
<dbReference type="SUPFAM" id="SSF53335">
    <property type="entry name" value="S-adenosyl-L-methionine-dependent methyltransferases"/>
    <property type="match status" value="1"/>
</dbReference>
<dbReference type="InterPro" id="IPR006342">
    <property type="entry name" value="FkbM_mtfrase"/>
</dbReference>
<keyword evidence="5" id="KW-0694">RNA-binding</keyword>
<organism evidence="12 13">
    <name type="scientific">Corchorus capsularis</name>
    <name type="common">Jute</name>
    <dbReference type="NCBI Taxonomy" id="210143"/>
    <lineage>
        <taxon>Eukaryota</taxon>
        <taxon>Viridiplantae</taxon>
        <taxon>Streptophyta</taxon>
        <taxon>Embryophyta</taxon>
        <taxon>Tracheophyta</taxon>
        <taxon>Spermatophyta</taxon>
        <taxon>Magnoliopsida</taxon>
        <taxon>eudicotyledons</taxon>
        <taxon>Gunneridae</taxon>
        <taxon>Pentapetalae</taxon>
        <taxon>rosids</taxon>
        <taxon>malvids</taxon>
        <taxon>Malvales</taxon>
        <taxon>Malvaceae</taxon>
        <taxon>Grewioideae</taxon>
        <taxon>Apeibeae</taxon>
        <taxon>Corchorus</taxon>
    </lineage>
</organism>
<dbReference type="AlphaFoldDB" id="A0A1R3IET8"/>
<dbReference type="Gene3D" id="3.30.1330.30">
    <property type="match status" value="1"/>
</dbReference>
<dbReference type="InterPro" id="IPR004038">
    <property type="entry name" value="Ribosomal_eL8/eL30/eS12/Gad45"/>
</dbReference>
<dbReference type="GO" id="GO:0042254">
    <property type="term" value="P:ribosome biogenesis"/>
    <property type="evidence" value="ECO:0007669"/>
    <property type="project" value="InterPro"/>
</dbReference>
<dbReference type="PANTHER" id="PTHR34203:SF13">
    <property type="entry name" value="EXPRESSED PROTEIN"/>
    <property type="match status" value="1"/>
</dbReference>
<dbReference type="SUPFAM" id="SSF55315">
    <property type="entry name" value="L30e-like"/>
    <property type="match status" value="1"/>
</dbReference>
<keyword evidence="9" id="KW-1133">Transmembrane helix</keyword>
<keyword evidence="8 12" id="KW-0687">Ribonucleoprotein</keyword>
<comment type="caution">
    <text evidence="12">The sequence shown here is derived from an EMBL/GenBank/DDBJ whole genome shotgun (WGS) entry which is preliminary data.</text>
</comment>
<dbReference type="Gramene" id="OMO81106">
    <property type="protein sequence ID" value="OMO81106"/>
    <property type="gene ID" value="CCACVL1_12604"/>
</dbReference>
<feature type="transmembrane region" description="Helical" evidence="9">
    <location>
        <begin position="210"/>
        <end position="228"/>
    </location>
</feature>
<keyword evidence="4" id="KW-0747">Spliceosome</keyword>
<protein>
    <submittedName>
        <fullName evidence="12">H/ACA ribonucleoprotein complex, subunit Nhp2, eukaryote</fullName>
    </submittedName>
</protein>